<dbReference type="EMBL" id="CP029684">
    <property type="protein sequence ID" value="QAS70356.2"/>
    <property type="molecule type" value="Genomic_DNA"/>
</dbReference>
<keyword evidence="1" id="KW-0472">Membrane</keyword>
<dbReference type="Proteomes" id="UP000286907">
    <property type="component" value="Chromosome"/>
</dbReference>
<sequence>MGTIPEWISSIAALFAVFITWRIFNKEHSSDLLVILNRRRQRTIKNSITSFSIKFDLEITPYNKGNAAESFRFLGFMEHVSDLEFEKLQKQEQLPNMIDQSLNMPLVMKSGSLKKIEPKSTGSTLLIPMDDIALQFDDGPSSTDIK</sequence>
<feature type="transmembrane region" description="Helical" evidence="1">
    <location>
        <begin position="6"/>
        <end position="24"/>
    </location>
</feature>
<organism evidence="2 3">
    <name type="scientific">Oenococcus sicerae</name>
    <dbReference type="NCBI Taxonomy" id="2203724"/>
    <lineage>
        <taxon>Bacteria</taxon>
        <taxon>Bacillati</taxon>
        <taxon>Bacillota</taxon>
        <taxon>Bacilli</taxon>
        <taxon>Lactobacillales</taxon>
        <taxon>Lactobacillaceae</taxon>
        <taxon>Oenococcus</taxon>
    </lineage>
</organism>
<accession>A0ABX5QNH9</accession>
<dbReference type="RefSeq" id="WP_128686823.1">
    <property type="nucleotide sequence ID" value="NZ_CP029684.2"/>
</dbReference>
<evidence type="ECO:0000313" key="2">
    <source>
        <dbReference type="EMBL" id="QAS70356.2"/>
    </source>
</evidence>
<gene>
    <name evidence="2" type="ORF">DLJ48_07385</name>
</gene>
<reference evidence="2 3" key="1">
    <citation type="journal article" date="2019" name="Syst. Appl. Microbiol.">
        <title>Oenococcus sicerae sp. nov., isolated from French cider.</title>
        <authorList>
            <person name="Cousin F.J."/>
            <person name="Le Guellec R."/>
            <person name="Chagnot C."/>
            <person name="Goux D."/>
            <person name="Dalmasso M."/>
            <person name="Laplace J.M."/>
            <person name="Cretenet M."/>
        </authorList>
    </citation>
    <scope>NUCLEOTIDE SEQUENCE [LARGE SCALE GENOMIC DNA]</scope>
    <source>
        <strain evidence="2 3">UCMA 15228</strain>
    </source>
</reference>
<evidence type="ECO:0000313" key="3">
    <source>
        <dbReference type="Proteomes" id="UP000286907"/>
    </source>
</evidence>
<evidence type="ECO:0000256" key="1">
    <source>
        <dbReference type="SAM" id="Phobius"/>
    </source>
</evidence>
<protein>
    <submittedName>
        <fullName evidence="2">Uncharacterized protein</fullName>
    </submittedName>
</protein>
<name>A0ABX5QNH9_9LACO</name>
<proteinExistence type="predicted"/>
<keyword evidence="1" id="KW-0812">Transmembrane</keyword>
<keyword evidence="3" id="KW-1185">Reference proteome</keyword>
<keyword evidence="1" id="KW-1133">Transmembrane helix</keyword>